<dbReference type="EMBL" id="HBEZ01028140">
    <property type="protein sequence ID" value="CAD8637868.1"/>
    <property type="molecule type" value="Transcribed_RNA"/>
</dbReference>
<sequence>MLPKQTEISYADQLLRVKPQHASNYFAPGPATTLNSPPGASYLDVCIAGISPALHPNSEDPCGIGRSAAPNSYKVETVDPPWSWRPKSNDWNTQWTLNQVVHVRSLNSNILSVYRSWRYKSKNYPAAAKKKIELYFTPSECIPKFLLSLSDCEYDPLSEPSS</sequence>
<organism evidence="1">
    <name type="scientific">Cryptomonas curvata</name>
    <dbReference type="NCBI Taxonomy" id="233186"/>
    <lineage>
        <taxon>Eukaryota</taxon>
        <taxon>Cryptophyceae</taxon>
        <taxon>Cryptomonadales</taxon>
        <taxon>Cryptomonadaceae</taxon>
        <taxon>Cryptomonas</taxon>
    </lineage>
</organism>
<evidence type="ECO:0000313" key="1">
    <source>
        <dbReference type="EMBL" id="CAD8637868.1"/>
    </source>
</evidence>
<reference evidence="1" key="1">
    <citation type="submission" date="2021-01" db="EMBL/GenBank/DDBJ databases">
        <authorList>
            <person name="Corre E."/>
            <person name="Pelletier E."/>
            <person name="Niang G."/>
            <person name="Scheremetjew M."/>
            <person name="Finn R."/>
            <person name="Kale V."/>
            <person name="Holt S."/>
            <person name="Cochrane G."/>
            <person name="Meng A."/>
            <person name="Brown T."/>
            <person name="Cohen L."/>
        </authorList>
    </citation>
    <scope>NUCLEOTIDE SEQUENCE</scope>
    <source>
        <strain evidence="1">CCAP979/52</strain>
    </source>
</reference>
<proteinExistence type="predicted"/>
<protein>
    <submittedName>
        <fullName evidence="1">Uncharacterized protein</fullName>
    </submittedName>
</protein>
<name>A0A7S0MCW6_9CRYP</name>
<gene>
    <name evidence="1" type="ORF">CCUR1050_LOCUS15552</name>
</gene>
<accession>A0A7S0MCW6</accession>
<dbReference type="AlphaFoldDB" id="A0A7S0MCW6"/>